<comment type="caution">
    <text evidence="5">The sequence shown here is derived from an EMBL/GenBank/DDBJ whole genome shotgun (WGS) entry which is preliminary data.</text>
</comment>
<keyword evidence="6" id="KW-1185">Reference proteome</keyword>
<evidence type="ECO:0000256" key="2">
    <source>
        <dbReference type="ARBA" id="ARBA00023002"/>
    </source>
</evidence>
<dbReference type="Gene3D" id="2.170.150.20">
    <property type="entry name" value="Peptide methionine sulfoxide reductase"/>
    <property type="match status" value="1"/>
</dbReference>
<proteinExistence type="predicted"/>
<dbReference type="Proteomes" id="UP001236507">
    <property type="component" value="Unassembled WGS sequence"/>
</dbReference>
<dbReference type="EC" id="1.8.4.12" evidence="1"/>
<dbReference type="PROSITE" id="PS51790">
    <property type="entry name" value="MSRB"/>
    <property type="match status" value="1"/>
</dbReference>
<dbReference type="NCBIfam" id="TIGR00357">
    <property type="entry name" value="peptide-methionine (R)-S-oxide reductase MsrB"/>
    <property type="match status" value="1"/>
</dbReference>
<comment type="catalytic activity">
    <reaction evidence="3">
        <text>L-methionyl-[protein] + [thioredoxin]-disulfide + H2O = L-methionyl-(R)-S-oxide-[protein] + [thioredoxin]-dithiol</text>
        <dbReference type="Rhea" id="RHEA:24164"/>
        <dbReference type="Rhea" id="RHEA-COMP:10698"/>
        <dbReference type="Rhea" id="RHEA-COMP:10700"/>
        <dbReference type="Rhea" id="RHEA-COMP:12313"/>
        <dbReference type="Rhea" id="RHEA-COMP:12314"/>
        <dbReference type="ChEBI" id="CHEBI:15377"/>
        <dbReference type="ChEBI" id="CHEBI:16044"/>
        <dbReference type="ChEBI" id="CHEBI:29950"/>
        <dbReference type="ChEBI" id="CHEBI:45764"/>
        <dbReference type="ChEBI" id="CHEBI:50058"/>
        <dbReference type="EC" id="1.8.4.12"/>
    </reaction>
</comment>
<name>A0ABT6Y2D7_9BACT</name>
<evidence type="ECO:0000313" key="5">
    <source>
        <dbReference type="EMBL" id="MDI9857725.1"/>
    </source>
</evidence>
<feature type="domain" description="MsrB" evidence="4">
    <location>
        <begin position="40"/>
        <end position="162"/>
    </location>
</feature>
<evidence type="ECO:0000313" key="6">
    <source>
        <dbReference type="Proteomes" id="UP001236507"/>
    </source>
</evidence>
<dbReference type="InterPro" id="IPR028427">
    <property type="entry name" value="Met_Sox_Rdtase_MsrB"/>
</dbReference>
<evidence type="ECO:0000259" key="4">
    <source>
        <dbReference type="PROSITE" id="PS51790"/>
    </source>
</evidence>
<organism evidence="5 6">
    <name type="scientific">Flectobacillus roseus</name>
    <dbReference type="NCBI Taxonomy" id="502259"/>
    <lineage>
        <taxon>Bacteria</taxon>
        <taxon>Pseudomonadati</taxon>
        <taxon>Bacteroidota</taxon>
        <taxon>Cytophagia</taxon>
        <taxon>Cytophagales</taxon>
        <taxon>Flectobacillaceae</taxon>
        <taxon>Flectobacillus</taxon>
    </lineage>
</organism>
<dbReference type="PANTHER" id="PTHR10173:SF52">
    <property type="entry name" value="METHIONINE-R-SULFOXIDE REDUCTASE B1"/>
    <property type="match status" value="1"/>
</dbReference>
<evidence type="ECO:0000256" key="1">
    <source>
        <dbReference type="ARBA" id="ARBA00012499"/>
    </source>
</evidence>
<dbReference type="InterPro" id="IPR002579">
    <property type="entry name" value="Met_Sox_Rdtase_MsrB_dom"/>
</dbReference>
<reference evidence="5 6" key="1">
    <citation type="submission" date="2023-05" db="EMBL/GenBank/DDBJ databases">
        <title>Novel species of genus Flectobacillus isolated from stream in China.</title>
        <authorList>
            <person name="Lu H."/>
        </authorList>
    </citation>
    <scope>NUCLEOTIDE SEQUENCE [LARGE SCALE GENOMIC DNA]</scope>
    <source>
        <strain evidence="5 6">KCTC 42575</strain>
    </source>
</reference>
<evidence type="ECO:0000256" key="3">
    <source>
        <dbReference type="ARBA" id="ARBA00048488"/>
    </source>
</evidence>
<gene>
    <name evidence="5" type="primary">msrB</name>
    <name evidence="5" type="ORF">QM524_00765</name>
</gene>
<dbReference type="PANTHER" id="PTHR10173">
    <property type="entry name" value="METHIONINE SULFOXIDE REDUCTASE"/>
    <property type="match status" value="1"/>
</dbReference>
<accession>A0ABT6Y2D7</accession>
<dbReference type="RefSeq" id="WP_283343043.1">
    <property type="nucleotide sequence ID" value="NZ_JASHIF010000002.1"/>
</dbReference>
<dbReference type="EMBL" id="JASHIF010000002">
    <property type="protein sequence ID" value="MDI9857725.1"/>
    <property type="molecule type" value="Genomic_DNA"/>
</dbReference>
<dbReference type="GO" id="GO:0033743">
    <property type="term" value="F:peptide-methionine (R)-S-oxide reductase activity"/>
    <property type="evidence" value="ECO:0007669"/>
    <property type="project" value="UniProtKB-EC"/>
</dbReference>
<protein>
    <recommendedName>
        <fullName evidence="1">peptide-methionine (R)-S-oxide reductase</fullName>
        <ecNumber evidence="1">1.8.4.12</ecNumber>
    </recommendedName>
</protein>
<dbReference type="InterPro" id="IPR011057">
    <property type="entry name" value="Mss4-like_sf"/>
</dbReference>
<sequence length="164" mass="18506">MKTVLVILGFICVLGLVISLSQGKEDDPLKNHKFTVVKTEAEWRKILTPEQYKVTRQRSTELACSGAYWKNHEKGIYKCVCCKLPLFDSKTKFESGTGWPSFYKAIHKDAILEIPDDSFGMSRTEILCSRCGAHLGHVFDDGPRPTGLRYCLNSVALDFEKDAK</sequence>
<dbReference type="SUPFAM" id="SSF51316">
    <property type="entry name" value="Mss4-like"/>
    <property type="match status" value="1"/>
</dbReference>
<dbReference type="Pfam" id="PF01641">
    <property type="entry name" value="SelR"/>
    <property type="match status" value="1"/>
</dbReference>
<keyword evidence="2 5" id="KW-0560">Oxidoreductase</keyword>